<keyword evidence="3 6" id="KW-1133">Transmembrane helix</keyword>
<evidence type="ECO:0000256" key="1">
    <source>
        <dbReference type="ARBA" id="ARBA00004141"/>
    </source>
</evidence>
<evidence type="ECO:0000313" key="8">
    <source>
        <dbReference type="Proteomes" id="UP000696280"/>
    </source>
</evidence>
<feature type="compositionally biased region" description="Basic and acidic residues" evidence="5">
    <location>
        <begin position="976"/>
        <end position="988"/>
    </location>
</feature>
<feature type="region of interest" description="Disordered" evidence="5">
    <location>
        <begin position="189"/>
        <end position="227"/>
    </location>
</feature>
<feature type="region of interest" description="Disordered" evidence="5">
    <location>
        <begin position="1"/>
        <end position="35"/>
    </location>
</feature>
<comment type="subcellular location">
    <subcellularLocation>
        <location evidence="1">Membrane</location>
        <topology evidence="1">Multi-pass membrane protein</topology>
    </subcellularLocation>
</comment>
<dbReference type="InterPro" id="IPR050829">
    <property type="entry name" value="CorA_MIT"/>
</dbReference>
<gene>
    <name evidence="7" type="ORF">HYFRA_00013392</name>
</gene>
<dbReference type="EMBL" id="CAJVRL010000100">
    <property type="protein sequence ID" value="CAG8960569.1"/>
    <property type="molecule type" value="Genomic_DNA"/>
</dbReference>
<evidence type="ECO:0000313" key="7">
    <source>
        <dbReference type="EMBL" id="CAG8960569.1"/>
    </source>
</evidence>
<sequence length="1013" mass="116992">MSEAPIQNGHGSGPRDTAKEPQKTEDFTPDEIPEQLQDDVLVQYLRCRYDARDALLSEREEAEKARVYRELARIKGLRKKYEITAENKPVVDEFKRLRAAWKIHARANSRQALQNLSARVQRMKKIKPEQSKLQERRDSWERNILQRVEKWKVEPYQPCPATPIHENEETPNIASTGCFSGLSRVLGSKSEKKDHGQAKKNEEATLDDSSCKKPERPKPDDSYGISVSKITLEKSSTSSSYMNSGIERYDLHKVLYDKENSPLKRMASTDNPNTIRYFHFPSNNMHWIEEAIGRYYDEDTPGEYNWRRSTRYREKSSNILCREYWSSLQHGGKFDPIHARHMRAHCSLIMPESGTESERTLGNKNFVIFMPYLHWESHKRRKQMAEVTREITSQHLKHSPRGTQVFQDALARTAQEVVLARAMTDFNLPKDTRTPVEKEEKKERVPLANYLLQIAKIYDAMDIEPDVRLLRDHLHQDPPLHSRRTLDQSYYWKLQNTDNRDEDQVVFRATKEGKSPLRTTRVVMVDQLWLYILDENTIISSFPRRWGRNKPDYSGVHKGIRAILDHPRVGQIESVYDLALLIINQCSTVFFDRTKPVDERPELLDIFSNALSHISGMKTVAFEAFWRHLDKLSESDRQPIDLESTARKYLNINPEGKLLKEVHDIIEELRMMMRIFSQQKTVAADFAEHLRTLHDQERKHNLNMPADDGKLEIMVEIKNLLQANLSNATSPISGGGGQQPLLNGTVSAPKSIPTSAVTENTLRHAKKVVDNIALRKIELEELEGSTNSIYDQLKDLLSLKQQQASIIEAKYALKRADESVKQGRSVMLFTIVTIIFLPLSFMSSVFGMNASNFDSPDGTGNRMSLREQFKLLFPISIGVIIISISLAFSTWIRGVIYYALSVSWAYFTEYTYLRRIFVHISTMMFGKNDSNQIFIKQQKRVREIHRRREKKKLKEATMKVERLMKESEGSLDVWNEEGREEGGGEKEGGCWGANGRVRDEEEGGVVSVRFWKA</sequence>
<keyword evidence="4 6" id="KW-0472">Membrane</keyword>
<feature type="transmembrane region" description="Helical" evidence="6">
    <location>
        <begin position="871"/>
        <end position="889"/>
    </location>
</feature>
<dbReference type="Gene3D" id="1.20.58.340">
    <property type="entry name" value="Magnesium transport protein CorA, transmembrane region"/>
    <property type="match status" value="1"/>
</dbReference>
<feature type="compositionally biased region" description="Basic and acidic residues" evidence="5">
    <location>
        <begin position="16"/>
        <end position="26"/>
    </location>
</feature>
<keyword evidence="2 6" id="KW-0812">Transmembrane</keyword>
<feature type="region of interest" description="Disordered" evidence="5">
    <location>
        <begin position="974"/>
        <end position="995"/>
    </location>
</feature>
<dbReference type="GO" id="GO:0046873">
    <property type="term" value="F:metal ion transmembrane transporter activity"/>
    <property type="evidence" value="ECO:0007669"/>
    <property type="project" value="InterPro"/>
</dbReference>
<organism evidence="7 8">
    <name type="scientific">Hymenoscyphus fraxineus</name>
    <dbReference type="NCBI Taxonomy" id="746836"/>
    <lineage>
        <taxon>Eukaryota</taxon>
        <taxon>Fungi</taxon>
        <taxon>Dikarya</taxon>
        <taxon>Ascomycota</taxon>
        <taxon>Pezizomycotina</taxon>
        <taxon>Leotiomycetes</taxon>
        <taxon>Helotiales</taxon>
        <taxon>Helotiaceae</taxon>
        <taxon>Hymenoscyphus</taxon>
    </lineage>
</organism>
<name>A0A9N9L6W5_9HELO</name>
<evidence type="ECO:0000256" key="5">
    <source>
        <dbReference type="SAM" id="MobiDB-lite"/>
    </source>
</evidence>
<dbReference type="GO" id="GO:0016020">
    <property type="term" value="C:membrane"/>
    <property type="evidence" value="ECO:0007669"/>
    <property type="project" value="UniProtKB-SubCell"/>
</dbReference>
<evidence type="ECO:0000256" key="3">
    <source>
        <dbReference type="ARBA" id="ARBA00022989"/>
    </source>
</evidence>
<accession>A0A9N9L6W5</accession>
<keyword evidence="8" id="KW-1185">Reference proteome</keyword>
<feature type="compositionally biased region" description="Basic and acidic residues" evidence="5">
    <location>
        <begin position="189"/>
        <end position="221"/>
    </location>
</feature>
<dbReference type="OrthoDB" id="341259at2759"/>
<comment type="caution">
    <text evidence="7">The sequence shown here is derived from an EMBL/GenBank/DDBJ whole genome shotgun (WGS) entry which is preliminary data.</text>
</comment>
<dbReference type="InterPro" id="IPR002523">
    <property type="entry name" value="MgTranspt_CorA/ZnTranspt_ZntB"/>
</dbReference>
<reference evidence="7" key="1">
    <citation type="submission" date="2021-07" db="EMBL/GenBank/DDBJ databases">
        <authorList>
            <person name="Durling M."/>
        </authorList>
    </citation>
    <scope>NUCLEOTIDE SEQUENCE</scope>
</reference>
<feature type="transmembrane region" description="Helical" evidence="6">
    <location>
        <begin position="826"/>
        <end position="850"/>
    </location>
</feature>
<dbReference type="InterPro" id="IPR045863">
    <property type="entry name" value="CorA_TM1_TM2"/>
</dbReference>
<dbReference type="AlphaFoldDB" id="A0A9N9L6W5"/>
<evidence type="ECO:0000256" key="4">
    <source>
        <dbReference type="ARBA" id="ARBA00023136"/>
    </source>
</evidence>
<protein>
    <recommendedName>
        <fullName evidence="9">Ankyrin repeat protein</fullName>
    </recommendedName>
</protein>
<dbReference type="Proteomes" id="UP000696280">
    <property type="component" value="Unassembled WGS sequence"/>
</dbReference>
<dbReference type="SUPFAM" id="SSF144083">
    <property type="entry name" value="Magnesium transport protein CorA, transmembrane region"/>
    <property type="match status" value="1"/>
</dbReference>
<dbReference type="PANTHER" id="PTHR47685:SF1">
    <property type="entry name" value="MAGNESIUM TRANSPORT PROTEIN CORA"/>
    <property type="match status" value="1"/>
</dbReference>
<dbReference type="Pfam" id="PF01544">
    <property type="entry name" value="CorA"/>
    <property type="match status" value="1"/>
</dbReference>
<proteinExistence type="predicted"/>
<dbReference type="PANTHER" id="PTHR47685">
    <property type="entry name" value="MAGNESIUM TRANSPORT PROTEIN CORA"/>
    <property type="match status" value="1"/>
</dbReference>
<evidence type="ECO:0000256" key="6">
    <source>
        <dbReference type="SAM" id="Phobius"/>
    </source>
</evidence>
<evidence type="ECO:0008006" key="9">
    <source>
        <dbReference type="Google" id="ProtNLM"/>
    </source>
</evidence>
<evidence type="ECO:0000256" key="2">
    <source>
        <dbReference type="ARBA" id="ARBA00022692"/>
    </source>
</evidence>
<feature type="transmembrane region" description="Helical" evidence="6">
    <location>
        <begin position="895"/>
        <end position="913"/>
    </location>
</feature>